<evidence type="ECO:0000256" key="5">
    <source>
        <dbReference type="ARBA" id="ARBA00022801"/>
    </source>
</evidence>
<dbReference type="PANTHER" id="PTHR38039:SF1">
    <property type="entry name" value="TOXIN YOEB"/>
    <property type="match status" value="1"/>
</dbReference>
<dbReference type="Pfam" id="PF06769">
    <property type="entry name" value="YoeB_toxin"/>
    <property type="match status" value="1"/>
</dbReference>
<dbReference type="NCBIfam" id="TIGR02116">
    <property type="entry name" value="toxin_Txe_YoeB"/>
    <property type="match status" value="1"/>
</dbReference>
<name>A0ABQ3W0X6_9LACO</name>
<proteinExistence type="inferred from homology"/>
<sequence length="89" mass="10611">MAVEFLDDAWDEYVEWQSEDRKTLKRIDQLIKSIKRDGLNNGLGKPERLKHQDGWSRRINDKDHLVYTMRNDILTIVACKSHYIIRLVV</sequence>
<dbReference type="PANTHER" id="PTHR38039">
    <property type="entry name" value="TOXIN YOEB"/>
    <property type="match status" value="1"/>
</dbReference>
<dbReference type="EMBL" id="BNJR01000012">
    <property type="protein sequence ID" value="GHP13804.1"/>
    <property type="molecule type" value="Genomic_DNA"/>
</dbReference>
<dbReference type="Gene3D" id="3.30.2310.20">
    <property type="entry name" value="RelE-like"/>
    <property type="match status" value="1"/>
</dbReference>
<dbReference type="SUPFAM" id="SSF143011">
    <property type="entry name" value="RelE-like"/>
    <property type="match status" value="1"/>
</dbReference>
<keyword evidence="2" id="KW-1277">Toxin-antitoxin system</keyword>
<gene>
    <name evidence="8" type="ORF">YK48G_12290</name>
</gene>
<evidence type="ECO:0000256" key="1">
    <source>
        <dbReference type="ARBA" id="ARBA00008172"/>
    </source>
</evidence>
<evidence type="ECO:0000313" key="8">
    <source>
        <dbReference type="EMBL" id="GHP13804.1"/>
    </source>
</evidence>
<keyword evidence="3" id="KW-0540">Nuclease</keyword>
<reference evidence="8 9" key="1">
    <citation type="journal article" date="2021" name="Int. J. Syst. Evol. Microbiol.">
        <title>Lentilactobacillus fungorum sp. nov., isolated from spent mushroom substrates.</title>
        <authorList>
            <person name="Tohno M."/>
            <person name="Tanizawa Y."/>
            <person name="Kojima Y."/>
            <person name="Sakamoto M."/>
            <person name="Ohkuma M."/>
            <person name="Kobayashi H."/>
        </authorList>
    </citation>
    <scope>NUCLEOTIDE SEQUENCE [LARGE SCALE GENOMIC DNA]</scope>
    <source>
        <strain evidence="8 9">YK48G</strain>
    </source>
</reference>
<evidence type="ECO:0000256" key="4">
    <source>
        <dbReference type="ARBA" id="ARBA00022759"/>
    </source>
</evidence>
<evidence type="ECO:0000256" key="2">
    <source>
        <dbReference type="ARBA" id="ARBA00022649"/>
    </source>
</evidence>
<evidence type="ECO:0000256" key="6">
    <source>
        <dbReference type="ARBA" id="ARBA00030388"/>
    </source>
</evidence>
<comment type="caution">
    <text evidence="8">The sequence shown here is derived from an EMBL/GenBank/DDBJ whole genome shotgun (WGS) entry which is preliminary data.</text>
</comment>
<keyword evidence="4" id="KW-0255">Endonuclease</keyword>
<dbReference type="Proteomes" id="UP000604765">
    <property type="component" value="Unassembled WGS sequence"/>
</dbReference>
<accession>A0ABQ3W0X6</accession>
<protein>
    <recommendedName>
        <fullName evidence="7">Endoribonuclease YoeB</fullName>
    </recommendedName>
    <alternativeName>
        <fullName evidence="6">Putative mRNA interferase YoeB</fullName>
    </alternativeName>
</protein>
<dbReference type="RefSeq" id="WP_203629837.1">
    <property type="nucleotide sequence ID" value="NZ_BNJR01000012.1"/>
</dbReference>
<keyword evidence="5" id="KW-0378">Hydrolase</keyword>
<keyword evidence="9" id="KW-1185">Reference proteome</keyword>
<organism evidence="8 9">
    <name type="scientific">Lentilactobacillus fungorum</name>
    <dbReference type="NCBI Taxonomy" id="2201250"/>
    <lineage>
        <taxon>Bacteria</taxon>
        <taxon>Bacillati</taxon>
        <taxon>Bacillota</taxon>
        <taxon>Bacilli</taxon>
        <taxon>Lactobacillales</taxon>
        <taxon>Lactobacillaceae</taxon>
        <taxon>Lentilactobacillus</taxon>
    </lineage>
</organism>
<dbReference type="InterPro" id="IPR009614">
    <property type="entry name" value="YoeB_toxin"/>
</dbReference>
<evidence type="ECO:0000256" key="3">
    <source>
        <dbReference type="ARBA" id="ARBA00022722"/>
    </source>
</evidence>
<evidence type="ECO:0000256" key="7">
    <source>
        <dbReference type="ARBA" id="ARBA00050056"/>
    </source>
</evidence>
<dbReference type="InterPro" id="IPR035093">
    <property type="entry name" value="RelE/ParE_toxin_dom_sf"/>
</dbReference>
<comment type="similarity">
    <text evidence="1">Belongs to the YoeB family.</text>
</comment>
<evidence type="ECO:0000313" key="9">
    <source>
        <dbReference type="Proteomes" id="UP000604765"/>
    </source>
</evidence>